<dbReference type="Pfam" id="PF01695">
    <property type="entry name" value="IstB_IS21"/>
    <property type="match status" value="1"/>
</dbReference>
<keyword evidence="3" id="KW-0067">ATP-binding</keyword>
<keyword evidence="2" id="KW-0547">Nucleotide-binding</keyword>
<comment type="similarity">
    <text evidence="1">Belongs to the IS21/IS1162 putative ATP-binding protein family.</text>
</comment>
<protein>
    <submittedName>
        <fullName evidence="5">Transposition helper protein</fullName>
    </submittedName>
</protein>
<accession>T1CS31</accession>
<dbReference type="CDD" id="cd00009">
    <property type="entry name" value="AAA"/>
    <property type="match status" value="1"/>
</dbReference>
<evidence type="ECO:0000256" key="1">
    <source>
        <dbReference type="ARBA" id="ARBA00008059"/>
    </source>
</evidence>
<dbReference type="Gene3D" id="3.40.50.300">
    <property type="entry name" value="P-loop containing nucleotide triphosphate hydrolases"/>
    <property type="match status" value="1"/>
</dbReference>
<gene>
    <name evidence="5" type="ORF">B1B_04527</name>
</gene>
<comment type="caution">
    <text evidence="5">The sequence shown here is derived from an EMBL/GenBank/DDBJ whole genome shotgun (WGS) entry which is preliminary data.</text>
</comment>
<dbReference type="GO" id="GO:0006260">
    <property type="term" value="P:DNA replication"/>
    <property type="evidence" value="ECO:0007669"/>
    <property type="project" value="TreeGrafter"/>
</dbReference>
<dbReference type="InterPro" id="IPR047661">
    <property type="entry name" value="IstB"/>
</dbReference>
<dbReference type="PIRSF" id="PIRSF003073">
    <property type="entry name" value="DNAC_TnpB_IstB"/>
    <property type="match status" value="1"/>
</dbReference>
<dbReference type="InterPro" id="IPR003593">
    <property type="entry name" value="AAA+_ATPase"/>
</dbReference>
<evidence type="ECO:0000256" key="3">
    <source>
        <dbReference type="ARBA" id="ARBA00022840"/>
    </source>
</evidence>
<evidence type="ECO:0000256" key="2">
    <source>
        <dbReference type="ARBA" id="ARBA00022741"/>
    </source>
</evidence>
<dbReference type="NCBIfam" id="NF038214">
    <property type="entry name" value="IS21_help_AAA"/>
    <property type="match status" value="1"/>
</dbReference>
<dbReference type="GO" id="GO:0005524">
    <property type="term" value="F:ATP binding"/>
    <property type="evidence" value="ECO:0007669"/>
    <property type="project" value="UniProtKB-KW"/>
</dbReference>
<dbReference type="InterPro" id="IPR027417">
    <property type="entry name" value="P-loop_NTPase"/>
</dbReference>
<name>T1CS31_9ZZZZ</name>
<feature type="domain" description="AAA+ ATPase" evidence="4">
    <location>
        <begin position="98"/>
        <end position="231"/>
    </location>
</feature>
<dbReference type="SUPFAM" id="SSF52540">
    <property type="entry name" value="P-loop containing nucleoside triphosphate hydrolases"/>
    <property type="match status" value="1"/>
</dbReference>
<dbReference type="InterPro" id="IPR028350">
    <property type="entry name" value="DNAC/IstB-like"/>
</dbReference>
<dbReference type="PANTHER" id="PTHR30050">
    <property type="entry name" value="CHROMOSOMAL REPLICATION INITIATOR PROTEIN DNAA"/>
    <property type="match status" value="1"/>
</dbReference>
<evidence type="ECO:0000259" key="4">
    <source>
        <dbReference type="SMART" id="SM00382"/>
    </source>
</evidence>
<organism evidence="5">
    <name type="scientific">mine drainage metagenome</name>
    <dbReference type="NCBI Taxonomy" id="410659"/>
    <lineage>
        <taxon>unclassified sequences</taxon>
        <taxon>metagenomes</taxon>
        <taxon>ecological metagenomes</taxon>
    </lineage>
</organism>
<evidence type="ECO:0000313" key="5">
    <source>
        <dbReference type="EMBL" id="EQD71314.1"/>
    </source>
</evidence>
<dbReference type="EMBL" id="AUZY01002830">
    <property type="protein sequence ID" value="EQD71314.1"/>
    <property type="molecule type" value="Genomic_DNA"/>
</dbReference>
<dbReference type="PANTHER" id="PTHR30050:SF4">
    <property type="entry name" value="ATP-BINDING PROTEIN RV3427C IN INSERTION SEQUENCE-RELATED"/>
    <property type="match status" value="1"/>
</dbReference>
<reference evidence="5" key="2">
    <citation type="journal article" date="2014" name="ISME J.">
        <title>Microbial stratification in low pH oxic and suboxic macroscopic growths along an acid mine drainage.</title>
        <authorList>
            <person name="Mendez-Garcia C."/>
            <person name="Mesa V."/>
            <person name="Sprenger R.R."/>
            <person name="Richter M."/>
            <person name="Diez M.S."/>
            <person name="Solano J."/>
            <person name="Bargiela R."/>
            <person name="Golyshina O.V."/>
            <person name="Manteca A."/>
            <person name="Ramos J.L."/>
            <person name="Gallego J.R."/>
            <person name="Llorente I."/>
            <person name="Martins Dos Santos V.A."/>
            <person name="Jensen O.N."/>
            <person name="Pelaez A.I."/>
            <person name="Sanchez J."/>
            <person name="Ferrer M."/>
        </authorList>
    </citation>
    <scope>NUCLEOTIDE SEQUENCE</scope>
</reference>
<dbReference type="SMART" id="SM00382">
    <property type="entry name" value="AAA"/>
    <property type="match status" value="1"/>
</dbReference>
<dbReference type="InterPro" id="IPR002611">
    <property type="entry name" value="IstB_ATP-bd"/>
</dbReference>
<sequence length="257" mass="28644">MLTSPTIQGLRELKLDVMASSLEEQRSNSHYDGLSFEDRLGLLVDQEVTERKNRRLRRLLQVAKLRSNAIIEDIDFKSSRGLDRSNVLTLAQSHWVTEHHSILVTGPTGVGKTYLACALANSAIRHGHSALYVRAPRLFEDIAIARADGRLVKYMASLARTEVLVIDDLFLRPLDLQQAADLLEVVEDRHQLRSTIAGAQLPLAHWHEAIGDATIADAVLDRLLHNAHRITLSGESLRQSDVAVKKRRSRGVEDASS</sequence>
<reference evidence="5" key="1">
    <citation type="submission" date="2013-08" db="EMBL/GenBank/DDBJ databases">
        <authorList>
            <person name="Mendez C."/>
            <person name="Richter M."/>
            <person name="Ferrer M."/>
            <person name="Sanchez J."/>
        </authorList>
    </citation>
    <scope>NUCLEOTIDE SEQUENCE</scope>
</reference>
<proteinExistence type="inferred from homology"/>
<dbReference type="AlphaFoldDB" id="T1CS31"/>